<organism evidence="1 2">
    <name type="scientific">Bacteroides uniformis</name>
    <dbReference type="NCBI Taxonomy" id="820"/>
    <lineage>
        <taxon>Bacteria</taxon>
        <taxon>Pseudomonadati</taxon>
        <taxon>Bacteroidota</taxon>
        <taxon>Bacteroidia</taxon>
        <taxon>Bacteroidales</taxon>
        <taxon>Bacteroidaceae</taxon>
        <taxon>Bacteroides</taxon>
    </lineage>
</organism>
<dbReference type="InterPro" id="IPR021345">
    <property type="entry name" value="DUF2961"/>
</dbReference>
<dbReference type="Proteomes" id="UP000487989">
    <property type="component" value="Unassembled WGS sequence"/>
</dbReference>
<evidence type="ECO:0000313" key="2">
    <source>
        <dbReference type="Proteomes" id="UP000487989"/>
    </source>
</evidence>
<dbReference type="RefSeq" id="WP_151881951.1">
    <property type="nucleotide sequence ID" value="NZ_JBCHGE010000032.1"/>
</dbReference>
<name>A0A6I0LXI9_BACUN</name>
<sequence>ANADSCWWSMYRFHVQDPIYFHHDIRVTLQQIGGAPYQKVLELYKAKVPLVPVTIDRSGKLKFYRLLDENSDLHITDKDFPPGFVNFYRQDHVTSTAYFYLDRPAV</sequence>
<reference evidence="1 2" key="1">
    <citation type="journal article" date="2019" name="Nat. Med.">
        <title>A library of human gut bacterial isolates paired with longitudinal multiomics data enables mechanistic microbiome research.</title>
        <authorList>
            <person name="Poyet M."/>
            <person name="Groussin M."/>
            <person name="Gibbons S.M."/>
            <person name="Avila-Pacheco J."/>
            <person name="Jiang X."/>
            <person name="Kearney S.M."/>
            <person name="Perrotta A.R."/>
            <person name="Berdy B."/>
            <person name="Zhao S."/>
            <person name="Lieberman T.D."/>
            <person name="Swanson P.K."/>
            <person name="Smith M."/>
            <person name="Roesemann S."/>
            <person name="Alexander J.E."/>
            <person name="Rich S.A."/>
            <person name="Livny J."/>
            <person name="Vlamakis H."/>
            <person name="Clish C."/>
            <person name="Bullock K."/>
            <person name="Deik A."/>
            <person name="Scott J."/>
            <person name="Pierce K.A."/>
            <person name="Xavier R.J."/>
            <person name="Alm E.J."/>
        </authorList>
    </citation>
    <scope>NUCLEOTIDE SEQUENCE [LARGE SCALE GENOMIC DNA]</scope>
    <source>
        <strain evidence="1 2">BIOML-A3</strain>
    </source>
</reference>
<gene>
    <name evidence="1" type="ORF">GAP48_01430</name>
</gene>
<evidence type="ECO:0000313" key="1">
    <source>
        <dbReference type="EMBL" id="KAB4259359.1"/>
    </source>
</evidence>
<accession>A0A6I0LXI9</accession>
<protein>
    <submittedName>
        <fullName evidence="1">DUF2961 domain-containing protein</fullName>
    </submittedName>
</protein>
<dbReference type="Pfam" id="PF11175">
    <property type="entry name" value="DUF2961"/>
    <property type="match status" value="1"/>
</dbReference>
<dbReference type="Gene3D" id="2.60.120.1390">
    <property type="match status" value="1"/>
</dbReference>
<feature type="non-terminal residue" evidence="1">
    <location>
        <position position="1"/>
    </location>
</feature>
<dbReference type="EMBL" id="WCTJ01000001">
    <property type="protein sequence ID" value="KAB4259359.1"/>
    <property type="molecule type" value="Genomic_DNA"/>
</dbReference>
<comment type="caution">
    <text evidence="1">The sequence shown here is derived from an EMBL/GenBank/DDBJ whole genome shotgun (WGS) entry which is preliminary data.</text>
</comment>
<proteinExistence type="predicted"/>
<dbReference type="AlphaFoldDB" id="A0A6I0LXI9"/>